<dbReference type="Gene3D" id="1.25.40.10">
    <property type="entry name" value="Tetratricopeptide repeat domain"/>
    <property type="match status" value="1"/>
</dbReference>
<dbReference type="Pfam" id="PF13181">
    <property type="entry name" value="TPR_8"/>
    <property type="match status" value="2"/>
</dbReference>
<dbReference type="SUPFAM" id="SSF48452">
    <property type="entry name" value="TPR-like"/>
    <property type="match status" value="1"/>
</dbReference>
<evidence type="ECO:0000313" key="3">
    <source>
        <dbReference type="Proteomes" id="UP000275408"/>
    </source>
</evidence>
<gene>
    <name evidence="2" type="ORF">pdam_00022191</name>
</gene>
<dbReference type="AlphaFoldDB" id="A0A3M6UP60"/>
<dbReference type="Proteomes" id="UP000275408">
    <property type="component" value="Unassembled WGS sequence"/>
</dbReference>
<keyword evidence="3" id="KW-1185">Reference proteome</keyword>
<dbReference type="InterPro" id="IPR019734">
    <property type="entry name" value="TPR_rpt"/>
</dbReference>
<accession>A0A3M6UP60</accession>
<dbReference type="InterPro" id="IPR011990">
    <property type="entry name" value="TPR-like_helical_dom_sf"/>
</dbReference>
<proteinExistence type="predicted"/>
<feature type="non-terminal residue" evidence="2">
    <location>
        <position position="1"/>
    </location>
</feature>
<name>A0A3M6UP60_POCDA</name>
<dbReference type="PROSITE" id="PS50005">
    <property type="entry name" value="TPR"/>
    <property type="match status" value="1"/>
</dbReference>
<feature type="repeat" description="TPR" evidence="1">
    <location>
        <begin position="29"/>
        <end position="62"/>
    </location>
</feature>
<protein>
    <submittedName>
        <fullName evidence="2">Uncharacterized protein</fullName>
    </submittedName>
</protein>
<organism evidence="2 3">
    <name type="scientific">Pocillopora damicornis</name>
    <name type="common">Cauliflower coral</name>
    <name type="synonym">Millepora damicornis</name>
    <dbReference type="NCBI Taxonomy" id="46731"/>
    <lineage>
        <taxon>Eukaryota</taxon>
        <taxon>Metazoa</taxon>
        <taxon>Cnidaria</taxon>
        <taxon>Anthozoa</taxon>
        <taxon>Hexacorallia</taxon>
        <taxon>Scleractinia</taxon>
        <taxon>Astrocoeniina</taxon>
        <taxon>Pocilloporidae</taxon>
        <taxon>Pocillopora</taxon>
    </lineage>
</organism>
<sequence length="118" mass="12903">QGEASCHGNLGTVFESLGQYDKAREEGEASSYGNQGTVFQSLGQYDKANQYLQKGLVITTEIAPVYDLLEGPEVIIVPDRSLYKVNGLPSLPFARTEAEMVGRLTRVPPLVEEKATKQ</sequence>
<keyword evidence="1" id="KW-0802">TPR repeat</keyword>
<evidence type="ECO:0000313" key="2">
    <source>
        <dbReference type="EMBL" id="RMX55420.1"/>
    </source>
</evidence>
<comment type="caution">
    <text evidence="2">The sequence shown here is derived from an EMBL/GenBank/DDBJ whole genome shotgun (WGS) entry which is preliminary data.</text>
</comment>
<feature type="non-terminal residue" evidence="2">
    <location>
        <position position="118"/>
    </location>
</feature>
<evidence type="ECO:0000256" key="1">
    <source>
        <dbReference type="PROSITE-ProRule" id="PRU00339"/>
    </source>
</evidence>
<reference evidence="2 3" key="1">
    <citation type="journal article" date="2018" name="Sci. Rep.">
        <title>Comparative analysis of the Pocillopora damicornis genome highlights role of immune system in coral evolution.</title>
        <authorList>
            <person name="Cunning R."/>
            <person name="Bay R.A."/>
            <person name="Gillette P."/>
            <person name="Baker A.C."/>
            <person name="Traylor-Knowles N."/>
        </authorList>
    </citation>
    <scope>NUCLEOTIDE SEQUENCE [LARGE SCALE GENOMIC DNA]</scope>
    <source>
        <strain evidence="2">RSMAS</strain>
        <tissue evidence="2">Whole animal</tissue>
    </source>
</reference>
<dbReference type="EMBL" id="RCHS01001053">
    <property type="protein sequence ID" value="RMX55420.1"/>
    <property type="molecule type" value="Genomic_DNA"/>
</dbReference>